<sequence length="235" mass="27190">MKAAIMQPYFYPYIGYFQLIHAADRFILFDDVQYIRHGWINRNRILKPGEGFQYIIMPLAAHSRESLIREIQPADADNHKDKILRQIEHYKKTAPCYKAVRALIGDCFSTHQDTITGMNGHCLKTTCDYIGLELEIEVSSQMKFDYSQVRDAGEWALRMCEQLRATTYINPPGGRELFDAGKFEASNIQLQFLQPGLKAYNQRRPHFESALSIIDVMMFNEPAAIKDLLNDYQLV</sequence>
<evidence type="ECO:0000313" key="2">
    <source>
        <dbReference type="Proteomes" id="UP000192610"/>
    </source>
</evidence>
<accession>A0A1V9EMH2</accession>
<comment type="caution">
    <text evidence="1">The sequence shown here is derived from an EMBL/GenBank/DDBJ whole genome shotgun (WGS) entry which is preliminary data.</text>
</comment>
<organism evidence="1 2">
    <name type="scientific">Niastella yeongjuensis</name>
    <dbReference type="NCBI Taxonomy" id="354355"/>
    <lineage>
        <taxon>Bacteria</taxon>
        <taxon>Pseudomonadati</taxon>
        <taxon>Bacteroidota</taxon>
        <taxon>Chitinophagia</taxon>
        <taxon>Chitinophagales</taxon>
        <taxon>Chitinophagaceae</taxon>
        <taxon>Niastella</taxon>
    </lineage>
</organism>
<dbReference type="EMBL" id="LVXG01000023">
    <property type="protein sequence ID" value="OQP47348.1"/>
    <property type="molecule type" value="Genomic_DNA"/>
</dbReference>
<name>A0A1V9EMH2_9BACT</name>
<dbReference type="Proteomes" id="UP000192610">
    <property type="component" value="Unassembled WGS sequence"/>
</dbReference>
<dbReference type="Pfam" id="PF08889">
    <property type="entry name" value="WbqC"/>
    <property type="match status" value="1"/>
</dbReference>
<evidence type="ECO:0008006" key="3">
    <source>
        <dbReference type="Google" id="ProtNLM"/>
    </source>
</evidence>
<gene>
    <name evidence="1" type="ORF">A4H97_07545</name>
</gene>
<protein>
    <recommendedName>
        <fullName evidence="3">Glycine transferase</fullName>
    </recommendedName>
</protein>
<reference evidence="2" key="1">
    <citation type="submission" date="2016-04" db="EMBL/GenBank/DDBJ databases">
        <authorList>
            <person name="Chen L."/>
            <person name="Zhuang W."/>
            <person name="Wang G."/>
        </authorList>
    </citation>
    <scope>NUCLEOTIDE SEQUENCE [LARGE SCALE GENOMIC DNA]</scope>
    <source>
        <strain evidence="2">17621</strain>
    </source>
</reference>
<dbReference type="InterPro" id="IPR014985">
    <property type="entry name" value="WbqC"/>
</dbReference>
<dbReference type="RefSeq" id="WP_081201453.1">
    <property type="nucleotide sequence ID" value="NZ_FOCZ01000002.1"/>
</dbReference>
<dbReference type="STRING" id="354355.SAMN05660816_01533"/>
<keyword evidence="2" id="KW-1185">Reference proteome</keyword>
<evidence type="ECO:0000313" key="1">
    <source>
        <dbReference type="EMBL" id="OQP47348.1"/>
    </source>
</evidence>
<proteinExistence type="predicted"/>
<dbReference type="AlphaFoldDB" id="A0A1V9EMH2"/>
<dbReference type="OrthoDB" id="3611744at2"/>